<feature type="domain" description="DUF1206" evidence="2">
    <location>
        <begin position="36"/>
        <end position="102"/>
    </location>
</feature>
<proteinExistence type="predicted"/>
<feature type="transmembrane region" description="Helical" evidence="1">
    <location>
        <begin position="77"/>
        <end position="98"/>
    </location>
</feature>
<evidence type="ECO:0000259" key="2">
    <source>
        <dbReference type="Pfam" id="PF06724"/>
    </source>
</evidence>
<comment type="caution">
    <text evidence="3">The sequence shown here is derived from an EMBL/GenBank/DDBJ whole genome shotgun (WGS) entry which is preliminary data.</text>
</comment>
<dbReference type="EMBL" id="BRVS01000004">
    <property type="protein sequence ID" value="GLB66435.1"/>
    <property type="molecule type" value="Genomic_DNA"/>
</dbReference>
<name>A0ABQ5MR35_9MICC</name>
<feature type="domain" description="DUF1206" evidence="2">
    <location>
        <begin position="126"/>
        <end position="188"/>
    </location>
</feature>
<accession>A0ABQ5MR35</accession>
<protein>
    <recommendedName>
        <fullName evidence="2">DUF1206 domain-containing protein</fullName>
    </recommendedName>
</protein>
<feature type="transmembrane region" description="Helical" evidence="1">
    <location>
        <begin position="252"/>
        <end position="275"/>
    </location>
</feature>
<feature type="transmembrane region" description="Helical" evidence="1">
    <location>
        <begin position="36"/>
        <end position="57"/>
    </location>
</feature>
<feature type="transmembrane region" description="Helical" evidence="1">
    <location>
        <begin position="118"/>
        <end position="140"/>
    </location>
</feature>
<keyword evidence="1" id="KW-0812">Transmembrane</keyword>
<sequence>MQDFSGEDQADSLAARTADAAEELSNTRTLDVLARFGFAVLGLVHILIGAIAVRIAFGGYGEADPAGAVDILAASAPFGPIVMWSCFLGCAGLAVWQFSEATLRARHLPRKRERVSKAISSGSLSIAYGLFSLTFARYAFGGHADSGESTKDLTAALLATGPGVALLVAAGSTVFGIGIYFVVKALRRKFKEELNLGVTKRGRTVNGLGVFGHIAKGVALMLMGLLIVIATLKHDPAESTGLDGSLKALPEHPFGVPALLAIALGLICYGIFAMIRARYGRM</sequence>
<dbReference type="InterPro" id="IPR009597">
    <property type="entry name" value="DUF1206"/>
</dbReference>
<evidence type="ECO:0000313" key="4">
    <source>
        <dbReference type="Proteomes" id="UP001209654"/>
    </source>
</evidence>
<keyword evidence="4" id="KW-1185">Reference proteome</keyword>
<feature type="transmembrane region" description="Helical" evidence="1">
    <location>
        <begin position="160"/>
        <end position="183"/>
    </location>
</feature>
<dbReference type="Proteomes" id="UP001209654">
    <property type="component" value="Unassembled WGS sequence"/>
</dbReference>
<feature type="transmembrane region" description="Helical" evidence="1">
    <location>
        <begin position="204"/>
        <end position="232"/>
    </location>
</feature>
<dbReference type="Pfam" id="PF06724">
    <property type="entry name" value="DUF1206"/>
    <property type="match status" value="3"/>
</dbReference>
<reference evidence="3 4" key="1">
    <citation type="journal article" date="2023" name="Int. J. Syst. Evol. Microbiol.">
        <title>Arthrobacter mangrovi sp. nov., an actinobacterium isolated from the rhizosphere of a mangrove.</title>
        <authorList>
            <person name="Hamada M."/>
            <person name="Saitou S."/>
            <person name="Enomoto N."/>
            <person name="Nanri K."/>
            <person name="Hidaka K."/>
            <person name="Miura T."/>
            <person name="Tamura T."/>
        </authorList>
    </citation>
    <scope>NUCLEOTIDE SEQUENCE [LARGE SCALE GENOMIC DNA]</scope>
    <source>
        <strain evidence="3 4">NBRC 112813</strain>
    </source>
</reference>
<evidence type="ECO:0000313" key="3">
    <source>
        <dbReference type="EMBL" id="GLB66435.1"/>
    </source>
</evidence>
<gene>
    <name evidence="3" type="ORF">AHIS1636_08740</name>
</gene>
<organism evidence="3 4">
    <name type="scientific">Arthrobacter mangrovi</name>
    <dbReference type="NCBI Taxonomy" id="2966350"/>
    <lineage>
        <taxon>Bacteria</taxon>
        <taxon>Bacillati</taxon>
        <taxon>Actinomycetota</taxon>
        <taxon>Actinomycetes</taxon>
        <taxon>Micrococcales</taxon>
        <taxon>Micrococcaceae</taxon>
        <taxon>Arthrobacter</taxon>
    </lineage>
</organism>
<feature type="domain" description="DUF1206" evidence="2">
    <location>
        <begin position="211"/>
        <end position="280"/>
    </location>
</feature>
<keyword evidence="1" id="KW-1133">Transmembrane helix</keyword>
<dbReference type="RefSeq" id="WP_264794601.1">
    <property type="nucleotide sequence ID" value="NZ_BRVS01000004.1"/>
</dbReference>
<evidence type="ECO:0000256" key="1">
    <source>
        <dbReference type="SAM" id="Phobius"/>
    </source>
</evidence>
<keyword evidence="1" id="KW-0472">Membrane</keyword>